<dbReference type="GO" id="GO:0046872">
    <property type="term" value="F:metal ion binding"/>
    <property type="evidence" value="ECO:0007669"/>
    <property type="project" value="UniProtKB-KW"/>
</dbReference>
<reference evidence="10" key="1">
    <citation type="submission" date="2017-01" db="EMBL/GenBank/DDBJ databases">
        <title>Comparative genomics of anhydrobiosis in the tardigrade Hypsibius dujardini.</title>
        <authorList>
            <person name="Yoshida Y."/>
            <person name="Koutsovoulos G."/>
            <person name="Laetsch D."/>
            <person name="Stevens L."/>
            <person name="Kumar S."/>
            <person name="Horikawa D."/>
            <person name="Ishino K."/>
            <person name="Komine S."/>
            <person name="Tomita M."/>
            <person name="Blaxter M."/>
            <person name="Arakawa K."/>
        </authorList>
    </citation>
    <scope>NUCLEOTIDE SEQUENCE [LARGE SCALE GENOMIC DNA]</scope>
    <source>
        <strain evidence="10">Z151</strain>
    </source>
</reference>
<keyword evidence="6" id="KW-0460">Magnesium</keyword>
<keyword evidence="4" id="KW-0479">Metal-binding</keyword>
<evidence type="ECO:0000256" key="2">
    <source>
        <dbReference type="ARBA" id="ARBA00001946"/>
    </source>
</evidence>
<dbReference type="AlphaFoldDB" id="A0A1W0X432"/>
<dbReference type="GO" id="GO:0016818">
    <property type="term" value="F:hydrolase activity, acting on acid anhydrides, in phosphorus-containing anhydrides"/>
    <property type="evidence" value="ECO:0007669"/>
    <property type="project" value="InterPro"/>
</dbReference>
<comment type="caution">
    <text evidence="9">The sequence shown here is derived from an EMBL/GenBank/DDBJ whole genome shotgun (WGS) entry which is preliminary data.</text>
</comment>
<name>A0A1W0X432_HYPEX</name>
<dbReference type="InterPro" id="IPR039121">
    <property type="entry name" value="NUDT19"/>
</dbReference>
<dbReference type="PANTHER" id="PTHR12318">
    <property type="entry name" value="TESTOSTERONE-REGULATED PROTEIN RP2"/>
    <property type="match status" value="1"/>
</dbReference>
<keyword evidence="7" id="KW-0464">Manganese</keyword>
<organism evidence="9 10">
    <name type="scientific">Hypsibius exemplaris</name>
    <name type="common">Freshwater tardigrade</name>
    <dbReference type="NCBI Taxonomy" id="2072580"/>
    <lineage>
        <taxon>Eukaryota</taxon>
        <taxon>Metazoa</taxon>
        <taxon>Ecdysozoa</taxon>
        <taxon>Tardigrada</taxon>
        <taxon>Eutardigrada</taxon>
        <taxon>Parachela</taxon>
        <taxon>Hypsibioidea</taxon>
        <taxon>Hypsibiidae</taxon>
        <taxon>Hypsibius</taxon>
    </lineage>
</organism>
<dbReference type="InterPro" id="IPR015797">
    <property type="entry name" value="NUDIX_hydrolase-like_dom_sf"/>
</dbReference>
<evidence type="ECO:0000313" key="10">
    <source>
        <dbReference type="Proteomes" id="UP000192578"/>
    </source>
</evidence>
<dbReference type="CDD" id="cd18870">
    <property type="entry name" value="NUDIX_AcylCoAdiphos_Nudt19"/>
    <property type="match status" value="1"/>
</dbReference>
<evidence type="ECO:0000256" key="4">
    <source>
        <dbReference type="ARBA" id="ARBA00022723"/>
    </source>
</evidence>
<dbReference type="EMBL" id="MTYJ01000018">
    <property type="protein sequence ID" value="OQV22265.1"/>
    <property type="molecule type" value="Genomic_DNA"/>
</dbReference>
<evidence type="ECO:0000313" key="9">
    <source>
        <dbReference type="EMBL" id="OQV22265.1"/>
    </source>
</evidence>
<dbReference type="Gene3D" id="3.90.79.10">
    <property type="entry name" value="Nucleoside Triphosphate Pyrophosphohydrolase"/>
    <property type="match status" value="1"/>
</dbReference>
<dbReference type="SUPFAM" id="SSF55811">
    <property type="entry name" value="Nudix"/>
    <property type="match status" value="1"/>
</dbReference>
<proteinExistence type="inferred from homology"/>
<evidence type="ECO:0000256" key="7">
    <source>
        <dbReference type="ARBA" id="ARBA00023211"/>
    </source>
</evidence>
<dbReference type="PROSITE" id="PS51462">
    <property type="entry name" value="NUDIX"/>
    <property type="match status" value="1"/>
</dbReference>
<dbReference type="GO" id="GO:0005739">
    <property type="term" value="C:mitochondrion"/>
    <property type="evidence" value="ECO:0007669"/>
    <property type="project" value="TreeGrafter"/>
</dbReference>
<dbReference type="OrthoDB" id="1695362at2759"/>
<keyword evidence="5" id="KW-0378">Hydrolase</keyword>
<evidence type="ECO:0000256" key="3">
    <source>
        <dbReference type="ARBA" id="ARBA00005582"/>
    </source>
</evidence>
<evidence type="ECO:0000256" key="6">
    <source>
        <dbReference type="ARBA" id="ARBA00022842"/>
    </source>
</evidence>
<dbReference type="PANTHER" id="PTHR12318:SF0">
    <property type="entry name" value="ACYL-COENZYME A DIPHOSPHATASE NUDT19"/>
    <property type="match status" value="1"/>
</dbReference>
<sequence length="359" mass="39612">MPLPWRESASLILAAGNELKILFLQRAAGGSFSKNRVFPGGVIHPDDFSLKWEGILSKTSQTNALIPPGGARAPCLISKPGRLPAELGFRICAIRETFEESGILLARPRSRTATPAASLSASDLSVWRKDVLKDGSKFFDLCHSHGLQPDVDALKIWSDWLTPLGLESGGKRFDTVFFVAEGDETAMKFELSQEEMVGYQWMSPMEALVASQSAKLRLAPPQVYECSRLAQFSSAKELLRFANHRQQFGCALTFPIRYKCKDGMVAIFPGDDAYPEKPDMLGESLPLTSDQTLAELRSGIKRLHRIETDTQDKLSAFHLNITLRPGHCDPLVANPESSMRPKTSQLTGMFASKASTKLR</sequence>
<feature type="domain" description="Nudix hydrolase" evidence="8">
    <location>
        <begin position="4"/>
        <end position="224"/>
    </location>
</feature>
<protein>
    <submittedName>
        <fullName evidence="9">Nucleoside diphosphate-linked moiety X motif 19</fullName>
    </submittedName>
</protein>
<evidence type="ECO:0000256" key="1">
    <source>
        <dbReference type="ARBA" id="ARBA00001936"/>
    </source>
</evidence>
<comment type="similarity">
    <text evidence="3">Belongs to the Nudix hydrolase family.</text>
</comment>
<dbReference type="Proteomes" id="UP000192578">
    <property type="component" value="Unassembled WGS sequence"/>
</dbReference>
<keyword evidence="10" id="KW-1185">Reference proteome</keyword>
<evidence type="ECO:0000256" key="5">
    <source>
        <dbReference type="ARBA" id="ARBA00022801"/>
    </source>
</evidence>
<accession>A0A1W0X432</accession>
<comment type="cofactor">
    <cofactor evidence="1">
        <name>Mn(2+)</name>
        <dbReference type="ChEBI" id="CHEBI:29035"/>
    </cofactor>
</comment>
<gene>
    <name evidence="9" type="ORF">BV898_03768</name>
</gene>
<comment type="cofactor">
    <cofactor evidence="2">
        <name>Mg(2+)</name>
        <dbReference type="ChEBI" id="CHEBI:18420"/>
    </cofactor>
</comment>
<evidence type="ECO:0000259" key="8">
    <source>
        <dbReference type="PROSITE" id="PS51462"/>
    </source>
</evidence>
<dbReference type="InterPro" id="IPR000086">
    <property type="entry name" value="NUDIX_hydrolase_dom"/>
</dbReference>